<dbReference type="PANTHER" id="PTHR33244:SF3">
    <property type="entry name" value="PEPTIDASE A2 DOMAIN-CONTAINING PROTEIN"/>
    <property type="match status" value="1"/>
</dbReference>
<proteinExistence type="predicted"/>
<feature type="region of interest" description="Disordered" evidence="1">
    <location>
        <begin position="72"/>
        <end position="148"/>
    </location>
</feature>
<comment type="caution">
    <text evidence="2">The sequence shown here is derived from an EMBL/GenBank/DDBJ whole genome shotgun (WGS) entry which is preliminary data.</text>
</comment>
<dbReference type="Proteomes" id="UP001516400">
    <property type="component" value="Unassembled WGS sequence"/>
</dbReference>
<name>A0ABD2MZT1_9CUCU</name>
<feature type="compositionally biased region" description="Acidic residues" evidence="1">
    <location>
        <begin position="80"/>
        <end position="93"/>
    </location>
</feature>
<dbReference type="AlphaFoldDB" id="A0ABD2MZT1"/>
<reference evidence="2 3" key="1">
    <citation type="journal article" date="2021" name="BMC Biol.">
        <title>Horizontally acquired antibacterial genes associated with adaptive radiation of ladybird beetles.</title>
        <authorList>
            <person name="Li H.S."/>
            <person name="Tang X.F."/>
            <person name="Huang Y.H."/>
            <person name="Xu Z.Y."/>
            <person name="Chen M.L."/>
            <person name="Du X.Y."/>
            <person name="Qiu B.Y."/>
            <person name="Chen P.T."/>
            <person name="Zhang W."/>
            <person name="Slipinski A."/>
            <person name="Escalona H.E."/>
            <person name="Waterhouse R.M."/>
            <person name="Zwick A."/>
            <person name="Pang H."/>
        </authorList>
    </citation>
    <scope>NUCLEOTIDE SEQUENCE [LARGE SCALE GENOMIC DNA]</scope>
    <source>
        <strain evidence="2">SYSU2018</strain>
    </source>
</reference>
<evidence type="ECO:0000313" key="3">
    <source>
        <dbReference type="Proteomes" id="UP001516400"/>
    </source>
</evidence>
<accession>A0ABD2MZT1</accession>
<sequence length="148" mass="17131">MQKNHDQMGKYYRSRKKPLPKLKINQEVLFQKCKGIAWPPAIATEFLGNRSYMLKCDNGRMYRRNRIHIKERHYSKDSESESSENDNQIDENEVNTYSEPVYPKLSNNVLTKENGKTSVGREVSDIPQTSRSGGIVKTPERFGNPISH</sequence>
<evidence type="ECO:0000256" key="1">
    <source>
        <dbReference type="SAM" id="MobiDB-lite"/>
    </source>
</evidence>
<dbReference type="EMBL" id="JABFTP020000042">
    <property type="protein sequence ID" value="KAL3271919.1"/>
    <property type="molecule type" value="Genomic_DNA"/>
</dbReference>
<protein>
    <submittedName>
        <fullName evidence="2">Uncharacterized protein</fullName>
    </submittedName>
</protein>
<gene>
    <name evidence="2" type="ORF">HHI36_022389</name>
</gene>
<dbReference type="PANTHER" id="PTHR33244">
    <property type="entry name" value="INTEGRASE CATALYTIC DOMAIN-CONTAINING PROTEIN-RELATED"/>
    <property type="match status" value="1"/>
</dbReference>
<keyword evidence="3" id="KW-1185">Reference proteome</keyword>
<evidence type="ECO:0000313" key="2">
    <source>
        <dbReference type="EMBL" id="KAL3271919.1"/>
    </source>
</evidence>
<organism evidence="2 3">
    <name type="scientific">Cryptolaemus montrouzieri</name>
    <dbReference type="NCBI Taxonomy" id="559131"/>
    <lineage>
        <taxon>Eukaryota</taxon>
        <taxon>Metazoa</taxon>
        <taxon>Ecdysozoa</taxon>
        <taxon>Arthropoda</taxon>
        <taxon>Hexapoda</taxon>
        <taxon>Insecta</taxon>
        <taxon>Pterygota</taxon>
        <taxon>Neoptera</taxon>
        <taxon>Endopterygota</taxon>
        <taxon>Coleoptera</taxon>
        <taxon>Polyphaga</taxon>
        <taxon>Cucujiformia</taxon>
        <taxon>Coccinelloidea</taxon>
        <taxon>Coccinellidae</taxon>
        <taxon>Scymninae</taxon>
        <taxon>Scymnini</taxon>
        <taxon>Cryptolaemus</taxon>
    </lineage>
</organism>